<dbReference type="InterPro" id="IPR002035">
    <property type="entry name" value="VWF_A"/>
</dbReference>
<evidence type="ECO:0000256" key="2">
    <source>
        <dbReference type="ARBA" id="ARBA00022692"/>
    </source>
</evidence>
<organism evidence="7">
    <name type="scientific">marine metagenome</name>
    <dbReference type="NCBI Taxonomy" id="408172"/>
    <lineage>
        <taxon>unclassified sequences</taxon>
        <taxon>metagenomes</taxon>
        <taxon>ecological metagenomes</taxon>
    </lineage>
</organism>
<keyword evidence="4 5" id="KW-0472">Membrane</keyword>
<gene>
    <name evidence="7" type="ORF">METZ01_LOCUS61316</name>
</gene>
<evidence type="ECO:0000256" key="3">
    <source>
        <dbReference type="ARBA" id="ARBA00022989"/>
    </source>
</evidence>
<dbReference type="SUPFAM" id="SSF53300">
    <property type="entry name" value="vWA-like"/>
    <property type="match status" value="1"/>
</dbReference>
<dbReference type="Gene3D" id="3.40.50.410">
    <property type="entry name" value="von Willebrand factor, type A domain"/>
    <property type="match status" value="1"/>
</dbReference>
<protein>
    <recommendedName>
        <fullName evidence="6">VWFA domain-containing protein</fullName>
    </recommendedName>
</protein>
<keyword evidence="3 5" id="KW-1133">Transmembrane helix</keyword>
<feature type="transmembrane region" description="Helical" evidence="5">
    <location>
        <begin position="56"/>
        <end position="73"/>
    </location>
</feature>
<evidence type="ECO:0000256" key="4">
    <source>
        <dbReference type="ARBA" id="ARBA00023136"/>
    </source>
</evidence>
<dbReference type="PANTHER" id="PTHR22550">
    <property type="entry name" value="SPORE GERMINATION PROTEIN"/>
    <property type="match status" value="1"/>
</dbReference>
<feature type="domain" description="VWFA" evidence="6">
    <location>
        <begin position="90"/>
        <end position="289"/>
    </location>
</feature>
<keyword evidence="1" id="KW-1003">Cell membrane</keyword>
<evidence type="ECO:0000313" key="7">
    <source>
        <dbReference type="EMBL" id="SVA08462.1"/>
    </source>
</evidence>
<dbReference type="AlphaFoldDB" id="A0A381SWU1"/>
<dbReference type="InterPro" id="IPR036465">
    <property type="entry name" value="vWFA_dom_sf"/>
</dbReference>
<feature type="transmembrane region" description="Helical" evidence="5">
    <location>
        <begin position="7"/>
        <end position="26"/>
    </location>
</feature>
<evidence type="ECO:0000259" key="6">
    <source>
        <dbReference type="PROSITE" id="PS50234"/>
    </source>
</evidence>
<sequence length="335" mass="37904">MRFGNHDYLSLLCLIIPLIAFLIWSYKKKKQLIEVFLGKSLVSRLLDPLAWKRVKIDNMLIIFAVVFLILALSQPRWGYYWKDLEQKGVDIVIALDVSSSMLAQDIKPNRLERAKYKIMDLLNMLEGDRVGLVAFAGTSYLQCPLTLDYSATRIFLNAIDTELIPVPGTAIGHAIRTSVKAFNTQDTRSRAIILITDGEDHTGDAIQSANWAKEHKTKIFAIGIGNNIGAPIPDPKPGASGFKKDKDGEVILTKLDEPTLKQMALQTGGSYVRSVSGDMDLQKLYRENIKHKVKSKEIKTERKRVWKERFQWMIFAALLCLTAKYVRKTSFLEKG</sequence>
<evidence type="ECO:0000256" key="1">
    <source>
        <dbReference type="ARBA" id="ARBA00022475"/>
    </source>
</evidence>
<name>A0A381SWU1_9ZZZZ</name>
<dbReference type="InterPro" id="IPR050768">
    <property type="entry name" value="UPF0353/GerABKA_families"/>
</dbReference>
<dbReference type="PROSITE" id="PS50234">
    <property type="entry name" value="VWFA"/>
    <property type="match status" value="1"/>
</dbReference>
<dbReference type="PANTHER" id="PTHR22550:SF5">
    <property type="entry name" value="LEUCINE ZIPPER PROTEIN 4"/>
    <property type="match status" value="1"/>
</dbReference>
<dbReference type="SMART" id="SM00327">
    <property type="entry name" value="VWA"/>
    <property type="match status" value="1"/>
</dbReference>
<keyword evidence="2 5" id="KW-0812">Transmembrane</keyword>
<proteinExistence type="predicted"/>
<reference evidence="7" key="1">
    <citation type="submission" date="2018-05" db="EMBL/GenBank/DDBJ databases">
        <authorList>
            <person name="Lanie J.A."/>
            <person name="Ng W.-L."/>
            <person name="Kazmierczak K.M."/>
            <person name="Andrzejewski T.M."/>
            <person name="Davidsen T.M."/>
            <person name="Wayne K.J."/>
            <person name="Tettelin H."/>
            <person name="Glass J.I."/>
            <person name="Rusch D."/>
            <person name="Podicherti R."/>
            <person name="Tsui H.-C.T."/>
            <person name="Winkler M.E."/>
        </authorList>
    </citation>
    <scope>NUCLEOTIDE SEQUENCE</scope>
</reference>
<evidence type="ECO:0000256" key="5">
    <source>
        <dbReference type="SAM" id="Phobius"/>
    </source>
</evidence>
<dbReference type="Pfam" id="PF13519">
    <property type="entry name" value="VWA_2"/>
    <property type="match status" value="1"/>
</dbReference>
<dbReference type="EMBL" id="UINC01003691">
    <property type="protein sequence ID" value="SVA08462.1"/>
    <property type="molecule type" value="Genomic_DNA"/>
</dbReference>
<accession>A0A381SWU1</accession>